<reference evidence="3" key="1">
    <citation type="submission" date="2023-10" db="EMBL/GenBank/DDBJ databases">
        <authorList>
            <person name="Chen Y."/>
            <person name="Shah S."/>
            <person name="Dougan E. K."/>
            <person name="Thang M."/>
            <person name="Chan C."/>
        </authorList>
    </citation>
    <scope>NUCLEOTIDE SEQUENCE [LARGE SCALE GENOMIC DNA]</scope>
</reference>
<dbReference type="Proteomes" id="UP001189429">
    <property type="component" value="Unassembled WGS sequence"/>
</dbReference>
<proteinExistence type="predicted"/>
<dbReference type="Gene3D" id="1.10.238.10">
    <property type="entry name" value="EF-hand"/>
    <property type="match status" value="1"/>
</dbReference>
<sequence>MPPRAARGKRGSEGSRLQGRPHSTGGVRPRPLALELPPVPVLLTTPAAGWGARAPPPEEAGRSPASTRAGSPAGRRPPAPGGLGAPAGSRCSSGSPRRRRAAADAHEAPAPDAAAAGGPAAAAGAAPRRGSAPEAPARAAPCAAPAHALLPPTTAAGPAQRRRSAPCTSEVPAGAAQLGAPEASCGAPARAPSAPEVLAEAAVDAARGLERRSLSRSRQASVSKLSVGGRHGSVAQEPSRGGELVELRRLARAVEAPAAEMQRSYARFQEDLNLTLGDAEMRRIARENGMSLDEAERYKRLFAEVDVKCTGRIESGEFETLLCRCGKVPRGLASGMMRSFWLRADSGRTGSIGFEEFVVFTQKHFASGALRFGEGLRRSSY</sequence>
<feature type="domain" description="EF-hand" evidence="2">
    <location>
        <begin position="293"/>
        <end position="328"/>
    </location>
</feature>
<evidence type="ECO:0000259" key="2">
    <source>
        <dbReference type="PROSITE" id="PS50222"/>
    </source>
</evidence>
<comment type="caution">
    <text evidence="3">The sequence shown here is derived from an EMBL/GenBank/DDBJ whole genome shotgun (WGS) entry which is preliminary data.</text>
</comment>
<dbReference type="InterPro" id="IPR011992">
    <property type="entry name" value="EF-hand-dom_pair"/>
</dbReference>
<feature type="region of interest" description="Disordered" evidence="1">
    <location>
        <begin position="209"/>
        <end position="242"/>
    </location>
</feature>
<name>A0ABN9V155_9DINO</name>
<feature type="compositionally biased region" description="Low complexity" evidence="1">
    <location>
        <begin position="86"/>
        <end position="95"/>
    </location>
</feature>
<organism evidence="3 4">
    <name type="scientific">Prorocentrum cordatum</name>
    <dbReference type="NCBI Taxonomy" id="2364126"/>
    <lineage>
        <taxon>Eukaryota</taxon>
        <taxon>Sar</taxon>
        <taxon>Alveolata</taxon>
        <taxon>Dinophyceae</taxon>
        <taxon>Prorocentrales</taxon>
        <taxon>Prorocentraceae</taxon>
        <taxon>Prorocentrum</taxon>
    </lineage>
</organism>
<dbReference type="EMBL" id="CAUYUJ010016515">
    <property type="protein sequence ID" value="CAK0866193.1"/>
    <property type="molecule type" value="Genomic_DNA"/>
</dbReference>
<gene>
    <name evidence="3" type="ORF">PCOR1329_LOCUS53445</name>
</gene>
<dbReference type="SUPFAM" id="SSF47473">
    <property type="entry name" value="EF-hand"/>
    <property type="match status" value="1"/>
</dbReference>
<protein>
    <recommendedName>
        <fullName evidence="2">EF-hand domain-containing protein</fullName>
    </recommendedName>
</protein>
<keyword evidence="4" id="KW-1185">Reference proteome</keyword>
<evidence type="ECO:0000313" key="4">
    <source>
        <dbReference type="Proteomes" id="UP001189429"/>
    </source>
</evidence>
<feature type="compositionally biased region" description="Low complexity" evidence="1">
    <location>
        <begin position="27"/>
        <end position="53"/>
    </location>
</feature>
<feature type="compositionally biased region" description="Low complexity" evidence="1">
    <location>
        <begin position="110"/>
        <end position="159"/>
    </location>
</feature>
<feature type="compositionally biased region" description="Low complexity" evidence="1">
    <location>
        <begin position="62"/>
        <end position="74"/>
    </location>
</feature>
<dbReference type="PROSITE" id="PS50222">
    <property type="entry name" value="EF_HAND_2"/>
    <property type="match status" value="1"/>
</dbReference>
<evidence type="ECO:0000313" key="3">
    <source>
        <dbReference type="EMBL" id="CAK0866193.1"/>
    </source>
</evidence>
<feature type="region of interest" description="Disordered" evidence="1">
    <location>
        <begin position="1"/>
        <end position="173"/>
    </location>
</feature>
<accession>A0ABN9V155</accession>
<dbReference type="InterPro" id="IPR002048">
    <property type="entry name" value="EF_hand_dom"/>
</dbReference>
<evidence type="ECO:0000256" key="1">
    <source>
        <dbReference type="SAM" id="MobiDB-lite"/>
    </source>
</evidence>